<dbReference type="AlphaFoldDB" id="A0A8H3CF98"/>
<sequence>MEFMKRSSFEKIYDDIRVMILHFSSLQAILRFAVTSRRNYNLVKTSNSLQLQIELEINGLEIVGTTSNGSSRQQILGELIQYRNAWLDLNILPPAVGPVLQEDMKCWQMYEGHWASGFSHHRDRPDSLQTISLDSSTLPPPVDFRTEYDQFTVDPNQQLVALLAASQKGSDHVHIHLRSLVTKMAHPRARLPTLTAILPKEHRADLSRDIKRLRLGPLVMGNILVINVGYRLEWTFCVLIWDWMAGVLLGHIPGIDGFCDARFLDSNHLVLYTAFKGEPDSDEESDGASDSESQDSADRQVWSISLEVYVVPPTRTRTGCYLPPGTQFEVFKSDILCPKISFRLPHLDTGFSIVPCRTLLWSGPTPGSVTYTSHSAQFACQKVSTLALTLTLTKQWYFGTSFHSEGAHVGSLYYRIFVDMKYLFSHFPIEGRQRAVRWNEWGEQATRWFKASPGSLDYRGCWGDWASGSRFVKGNFDDEGVQTLSVFDFNPLTIGRHFNRSRPCYIQALSSSQAMEGVEIVRRGGGLFVSQSVYDTLVVKSPSFRHSNKVFVDFVGRDQPTTIDEGFQDYVQSRLPYRIVTRACSVLPSAGWFLDGTRIITIQQYTESPWEFCIFRLNINDVIDSSDD</sequence>
<evidence type="ECO:0000313" key="3">
    <source>
        <dbReference type="Proteomes" id="UP000663888"/>
    </source>
</evidence>
<dbReference type="Proteomes" id="UP000663888">
    <property type="component" value="Unassembled WGS sequence"/>
</dbReference>
<feature type="compositionally biased region" description="Acidic residues" evidence="1">
    <location>
        <begin position="280"/>
        <end position="295"/>
    </location>
</feature>
<feature type="region of interest" description="Disordered" evidence="1">
    <location>
        <begin position="279"/>
        <end position="298"/>
    </location>
</feature>
<comment type="caution">
    <text evidence="2">The sequence shown here is derived from an EMBL/GenBank/DDBJ whole genome shotgun (WGS) entry which is preliminary data.</text>
</comment>
<name>A0A8H3CF98_9AGAM</name>
<evidence type="ECO:0000256" key="1">
    <source>
        <dbReference type="SAM" id="MobiDB-lite"/>
    </source>
</evidence>
<organism evidence="2 3">
    <name type="scientific">Rhizoctonia solani</name>
    <dbReference type="NCBI Taxonomy" id="456999"/>
    <lineage>
        <taxon>Eukaryota</taxon>
        <taxon>Fungi</taxon>
        <taxon>Dikarya</taxon>
        <taxon>Basidiomycota</taxon>
        <taxon>Agaricomycotina</taxon>
        <taxon>Agaricomycetes</taxon>
        <taxon>Cantharellales</taxon>
        <taxon>Ceratobasidiaceae</taxon>
        <taxon>Rhizoctonia</taxon>
    </lineage>
</organism>
<proteinExistence type="predicted"/>
<reference evidence="2" key="1">
    <citation type="submission" date="2021-01" db="EMBL/GenBank/DDBJ databases">
        <authorList>
            <person name="Kaushik A."/>
        </authorList>
    </citation>
    <scope>NUCLEOTIDE SEQUENCE</scope>
    <source>
        <strain evidence="2">AG4-R118</strain>
    </source>
</reference>
<dbReference type="EMBL" id="CAJMWX010001273">
    <property type="protein sequence ID" value="CAE6478422.1"/>
    <property type="molecule type" value="Genomic_DNA"/>
</dbReference>
<protein>
    <submittedName>
        <fullName evidence="2">Uncharacterized protein</fullName>
    </submittedName>
</protein>
<gene>
    <name evidence="2" type="ORF">RDB_LOCUS120225</name>
</gene>
<evidence type="ECO:0000313" key="2">
    <source>
        <dbReference type="EMBL" id="CAE6478422.1"/>
    </source>
</evidence>
<accession>A0A8H3CF98</accession>